<dbReference type="EMBL" id="BKCP01003335">
    <property type="protein sequence ID" value="GER29029.1"/>
    <property type="molecule type" value="Genomic_DNA"/>
</dbReference>
<evidence type="ECO:0000313" key="2">
    <source>
        <dbReference type="EMBL" id="GER29029.1"/>
    </source>
</evidence>
<dbReference type="AlphaFoldDB" id="A0A5A7P8C8"/>
<evidence type="ECO:0000313" key="3">
    <source>
        <dbReference type="Proteomes" id="UP000325081"/>
    </source>
</evidence>
<sequence length="194" mass="21135">MSRSESVDPGKLQEGQYGDWLKVAENFFFKSKTAPSPSQRETPTSSPSYHNDEASPGLNSGSGSKASNSAHQNKLTKSPLAQIPESSTPTPIHQHDLALSAPLPPPPIITSRNQKQPALTKIPPTHLIESVHLDPILLLTNQDIDLHLAGLPIPPEAHTQNMELETVMPQKLAPEANVSKQRKKWTRKTPASSK</sequence>
<accession>A0A5A7P8C8</accession>
<keyword evidence="3" id="KW-1185">Reference proteome</keyword>
<feature type="region of interest" description="Disordered" evidence="1">
    <location>
        <begin position="170"/>
        <end position="194"/>
    </location>
</feature>
<feature type="compositionally biased region" description="Polar residues" evidence="1">
    <location>
        <begin position="33"/>
        <end position="49"/>
    </location>
</feature>
<protein>
    <submittedName>
        <fullName evidence="2">Leucine-rich repeat</fullName>
    </submittedName>
</protein>
<reference evidence="3" key="1">
    <citation type="journal article" date="2019" name="Curr. Biol.">
        <title>Genome Sequence of Striga asiatica Provides Insight into the Evolution of Plant Parasitism.</title>
        <authorList>
            <person name="Yoshida S."/>
            <person name="Kim S."/>
            <person name="Wafula E.K."/>
            <person name="Tanskanen J."/>
            <person name="Kim Y.M."/>
            <person name="Honaas L."/>
            <person name="Yang Z."/>
            <person name="Spallek T."/>
            <person name="Conn C.E."/>
            <person name="Ichihashi Y."/>
            <person name="Cheong K."/>
            <person name="Cui S."/>
            <person name="Der J.P."/>
            <person name="Gundlach H."/>
            <person name="Jiao Y."/>
            <person name="Hori C."/>
            <person name="Ishida J.K."/>
            <person name="Kasahara H."/>
            <person name="Kiba T."/>
            <person name="Kim M.S."/>
            <person name="Koo N."/>
            <person name="Laohavisit A."/>
            <person name="Lee Y.H."/>
            <person name="Lumba S."/>
            <person name="McCourt P."/>
            <person name="Mortimer J.C."/>
            <person name="Mutuku J.M."/>
            <person name="Nomura T."/>
            <person name="Sasaki-Sekimoto Y."/>
            <person name="Seto Y."/>
            <person name="Wang Y."/>
            <person name="Wakatake T."/>
            <person name="Sakakibara H."/>
            <person name="Demura T."/>
            <person name="Yamaguchi S."/>
            <person name="Yoneyama K."/>
            <person name="Manabe R.I."/>
            <person name="Nelson D.C."/>
            <person name="Schulman A.H."/>
            <person name="Timko M.P."/>
            <person name="dePamphilis C.W."/>
            <person name="Choi D."/>
            <person name="Shirasu K."/>
        </authorList>
    </citation>
    <scope>NUCLEOTIDE SEQUENCE [LARGE SCALE GENOMIC DNA]</scope>
    <source>
        <strain evidence="3">cv. UVA1</strain>
    </source>
</reference>
<dbReference type="Proteomes" id="UP000325081">
    <property type="component" value="Unassembled WGS sequence"/>
</dbReference>
<comment type="caution">
    <text evidence="2">The sequence shown here is derived from an EMBL/GenBank/DDBJ whole genome shotgun (WGS) entry which is preliminary data.</text>
</comment>
<gene>
    <name evidence="2" type="ORF">STAS_04858</name>
</gene>
<feature type="compositionally biased region" description="Low complexity" evidence="1">
    <location>
        <begin position="59"/>
        <end position="70"/>
    </location>
</feature>
<proteinExistence type="predicted"/>
<name>A0A5A7P8C8_STRAF</name>
<feature type="region of interest" description="Disordered" evidence="1">
    <location>
        <begin position="31"/>
        <end position="117"/>
    </location>
</feature>
<evidence type="ECO:0000256" key="1">
    <source>
        <dbReference type="SAM" id="MobiDB-lite"/>
    </source>
</evidence>
<organism evidence="2 3">
    <name type="scientific">Striga asiatica</name>
    <name type="common">Asiatic witchweed</name>
    <name type="synonym">Buchnera asiatica</name>
    <dbReference type="NCBI Taxonomy" id="4170"/>
    <lineage>
        <taxon>Eukaryota</taxon>
        <taxon>Viridiplantae</taxon>
        <taxon>Streptophyta</taxon>
        <taxon>Embryophyta</taxon>
        <taxon>Tracheophyta</taxon>
        <taxon>Spermatophyta</taxon>
        <taxon>Magnoliopsida</taxon>
        <taxon>eudicotyledons</taxon>
        <taxon>Gunneridae</taxon>
        <taxon>Pentapetalae</taxon>
        <taxon>asterids</taxon>
        <taxon>lamiids</taxon>
        <taxon>Lamiales</taxon>
        <taxon>Orobanchaceae</taxon>
        <taxon>Buchnereae</taxon>
        <taxon>Striga</taxon>
    </lineage>
</organism>
<feature type="non-terminal residue" evidence="2">
    <location>
        <position position="194"/>
    </location>
</feature>